<dbReference type="InParanoid" id="A0A316V2T4"/>
<evidence type="ECO:0000313" key="8">
    <source>
        <dbReference type="EMBL" id="PWN31308.1"/>
    </source>
</evidence>
<protein>
    <submittedName>
        <fullName evidence="8">Cytochrome P450</fullName>
    </submittedName>
</protein>
<dbReference type="InterPro" id="IPR036396">
    <property type="entry name" value="Cyt_P450_sf"/>
</dbReference>
<dbReference type="Proteomes" id="UP000245771">
    <property type="component" value="Unassembled WGS sequence"/>
</dbReference>
<name>A0A316V2T4_9BASI</name>
<evidence type="ECO:0000313" key="9">
    <source>
        <dbReference type="Proteomes" id="UP000245771"/>
    </source>
</evidence>
<dbReference type="GO" id="GO:0005506">
    <property type="term" value="F:iron ion binding"/>
    <property type="evidence" value="ECO:0007669"/>
    <property type="project" value="InterPro"/>
</dbReference>
<gene>
    <name evidence="8" type="ORF">FA14DRAFT_28871</name>
</gene>
<keyword evidence="7" id="KW-1133">Transmembrane helix</keyword>
<evidence type="ECO:0000256" key="4">
    <source>
        <dbReference type="ARBA" id="ARBA00023002"/>
    </source>
</evidence>
<dbReference type="RefSeq" id="XP_025351610.1">
    <property type="nucleotide sequence ID" value="XM_025502135.1"/>
</dbReference>
<dbReference type="PANTHER" id="PTHR24305:SF166">
    <property type="entry name" value="CYTOCHROME P450 12A4, MITOCHONDRIAL-RELATED"/>
    <property type="match status" value="1"/>
</dbReference>
<keyword evidence="7" id="KW-0472">Membrane</keyword>
<dbReference type="PRINTS" id="PR00385">
    <property type="entry name" value="P450"/>
</dbReference>
<dbReference type="GO" id="GO:0016705">
    <property type="term" value="F:oxidoreductase activity, acting on paired donors, with incorporation or reduction of molecular oxygen"/>
    <property type="evidence" value="ECO:0007669"/>
    <property type="project" value="InterPro"/>
</dbReference>
<evidence type="ECO:0000256" key="2">
    <source>
        <dbReference type="ARBA" id="ARBA00010617"/>
    </source>
</evidence>
<feature type="binding site" description="axial binding residue" evidence="6">
    <location>
        <position position="580"/>
    </location>
    <ligand>
        <name>heme</name>
        <dbReference type="ChEBI" id="CHEBI:30413"/>
    </ligand>
    <ligandPart>
        <name>Fe</name>
        <dbReference type="ChEBI" id="CHEBI:18248"/>
    </ligandPart>
</feature>
<dbReference type="PRINTS" id="PR00465">
    <property type="entry name" value="EP450IV"/>
</dbReference>
<dbReference type="GO" id="GO:0020037">
    <property type="term" value="F:heme binding"/>
    <property type="evidence" value="ECO:0007669"/>
    <property type="project" value="InterPro"/>
</dbReference>
<evidence type="ECO:0000256" key="5">
    <source>
        <dbReference type="ARBA" id="ARBA00023004"/>
    </source>
</evidence>
<feature type="transmembrane region" description="Helical" evidence="7">
    <location>
        <begin position="55"/>
        <end position="76"/>
    </location>
</feature>
<dbReference type="InterPro" id="IPR002403">
    <property type="entry name" value="Cyt_P450_E_grp-IV"/>
</dbReference>
<keyword evidence="5 6" id="KW-0408">Iron</keyword>
<keyword evidence="9" id="KW-1185">Reference proteome</keyword>
<evidence type="ECO:0000256" key="6">
    <source>
        <dbReference type="PIRSR" id="PIRSR602403-1"/>
    </source>
</evidence>
<accession>A0A316V2T4</accession>
<evidence type="ECO:0000256" key="1">
    <source>
        <dbReference type="ARBA" id="ARBA00001971"/>
    </source>
</evidence>
<keyword evidence="6" id="KW-0349">Heme</keyword>
<dbReference type="GeneID" id="37023916"/>
<dbReference type="CDD" id="cd11069">
    <property type="entry name" value="CYP_FUM15-like"/>
    <property type="match status" value="1"/>
</dbReference>
<dbReference type="GO" id="GO:0004497">
    <property type="term" value="F:monooxygenase activity"/>
    <property type="evidence" value="ECO:0007669"/>
    <property type="project" value="InterPro"/>
</dbReference>
<keyword evidence="3 6" id="KW-0479">Metal-binding</keyword>
<dbReference type="STRING" id="1280837.A0A316V2T4"/>
<dbReference type="SUPFAM" id="SSF48264">
    <property type="entry name" value="Cytochrome P450"/>
    <property type="match status" value="1"/>
</dbReference>
<dbReference type="PANTHER" id="PTHR24305">
    <property type="entry name" value="CYTOCHROME P450"/>
    <property type="match status" value="1"/>
</dbReference>
<dbReference type="AlphaFoldDB" id="A0A316V2T4"/>
<dbReference type="InterPro" id="IPR050121">
    <property type="entry name" value="Cytochrome_P450_monoxygenase"/>
</dbReference>
<proteinExistence type="inferred from homology"/>
<dbReference type="Pfam" id="PF00067">
    <property type="entry name" value="p450"/>
    <property type="match status" value="2"/>
</dbReference>
<evidence type="ECO:0000256" key="3">
    <source>
        <dbReference type="ARBA" id="ARBA00022723"/>
    </source>
</evidence>
<keyword evidence="4" id="KW-0560">Oxidoreductase</keyword>
<organism evidence="8 9">
    <name type="scientific">Meira miltonrushii</name>
    <dbReference type="NCBI Taxonomy" id="1280837"/>
    <lineage>
        <taxon>Eukaryota</taxon>
        <taxon>Fungi</taxon>
        <taxon>Dikarya</taxon>
        <taxon>Basidiomycota</taxon>
        <taxon>Ustilaginomycotina</taxon>
        <taxon>Exobasidiomycetes</taxon>
        <taxon>Exobasidiales</taxon>
        <taxon>Brachybasidiaceae</taxon>
        <taxon>Meira</taxon>
    </lineage>
</organism>
<dbReference type="Gene3D" id="1.10.630.10">
    <property type="entry name" value="Cytochrome P450"/>
    <property type="match status" value="1"/>
</dbReference>
<evidence type="ECO:0000256" key="7">
    <source>
        <dbReference type="SAM" id="Phobius"/>
    </source>
</evidence>
<comment type="cofactor">
    <cofactor evidence="1 6">
        <name>heme</name>
        <dbReference type="ChEBI" id="CHEBI:30413"/>
    </cofactor>
</comment>
<sequence>MCANRSIITPDSMSAVDSLSGYFAAGYRTAMSTFSMSPNRLGDKGIVHHLQLSPLVSFLLIGFITVSIVALSNLAFQMTFMSTFKNWQRPKAQGKWSWIMGNLIQMQKGNPGDIQMEWTEKFGGAVIYRGLAGNERLLLSDPRALMYVLHQRCYAFPKPSGARSALSNLLGEGVLTTEGDVHKRQRKIVNPTFTQSAIRDFLPLFWRHSRALAKHLQTSMEEERNAKMQNKTQERLSMAHELSPAYINDETINQNDVKLLDDKMKMNDQATVPSIVDVLHWTSRTTLDVIGESAFSYKLNSLQRGENGDVIADSFNKMMTHVGQLTLLERAQLHFEQFSIFDGIRPLPTSFNKRARACYDAVESVAQKMLKERREGTAPPETEKDVLERVLRANEDSSVKQSQRLMPHEIMGQLTTLILAGHETTSTALTWVLYELAMHPSIQESVRKEILEAQQINEQEGKEDLSYEELHALPMLNNVTNEVMRLNPPVHSTNREAAEDDIIPLKYPIKGEHGQTIDQIPVRKGQAIIVHIATYNRRKDLWGPDADQFRPDRWENLPSKVLQSGVPGHSLSFLAGPRNCVGQKFALTEFKAILSTLLAAFSFAPPPGTTKIDSKQVIVTRPRIRGMESQGTQMPLCVTPLQ</sequence>
<dbReference type="OrthoDB" id="1470350at2759"/>
<comment type="similarity">
    <text evidence="2">Belongs to the cytochrome P450 family.</text>
</comment>
<dbReference type="EMBL" id="KZ819612">
    <property type="protein sequence ID" value="PWN31308.1"/>
    <property type="molecule type" value="Genomic_DNA"/>
</dbReference>
<keyword evidence="7" id="KW-0812">Transmembrane</keyword>
<reference evidence="8 9" key="1">
    <citation type="journal article" date="2018" name="Mol. Biol. Evol.">
        <title>Broad Genomic Sampling Reveals a Smut Pathogenic Ancestry of the Fungal Clade Ustilaginomycotina.</title>
        <authorList>
            <person name="Kijpornyongpan T."/>
            <person name="Mondo S.J."/>
            <person name="Barry K."/>
            <person name="Sandor L."/>
            <person name="Lee J."/>
            <person name="Lipzen A."/>
            <person name="Pangilinan J."/>
            <person name="LaButti K."/>
            <person name="Hainaut M."/>
            <person name="Henrissat B."/>
            <person name="Grigoriev I.V."/>
            <person name="Spatafora J.W."/>
            <person name="Aime M.C."/>
        </authorList>
    </citation>
    <scope>NUCLEOTIDE SEQUENCE [LARGE SCALE GENOMIC DNA]</scope>
    <source>
        <strain evidence="8 9">MCA 3882</strain>
    </source>
</reference>
<dbReference type="InterPro" id="IPR001128">
    <property type="entry name" value="Cyt_P450"/>
</dbReference>